<evidence type="ECO:0000313" key="2">
    <source>
        <dbReference type="Proteomes" id="UP000593571"/>
    </source>
</evidence>
<reference evidence="1 2" key="1">
    <citation type="journal article" date="2020" name="Nature">
        <title>Six reference-quality genomes reveal evolution of bat adaptations.</title>
        <authorList>
            <person name="Jebb D."/>
            <person name="Huang Z."/>
            <person name="Pippel M."/>
            <person name="Hughes G.M."/>
            <person name="Lavrichenko K."/>
            <person name="Devanna P."/>
            <person name="Winkler S."/>
            <person name="Jermiin L.S."/>
            <person name="Skirmuntt E.C."/>
            <person name="Katzourakis A."/>
            <person name="Burkitt-Gray L."/>
            <person name="Ray D.A."/>
            <person name="Sullivan K.A.M."/>
            <person name="Roscito J.G."/>
            <person name="Kirilenko B.M."/>
            <person name="Davalos L.M."/>
            <person name="Corthals A.P."/>
            <person name="Power M.L."/>
            <person name="Jones G."/>
            <person name="Ransome R.D."/>
            <person name="Dechmann D.K.N."/>
            <person name="Locatelli A.G."/>
            <person name="Puechmaille S.J."/>
            <person name="Fedrigo O."/>
            <person name="Jarvis E.D."/>
            <person name="Hiller M."/>
            <person name="Vernes S.C."/>
            <person name="Myers E.W."/>
            <person name="Teeling E.C."/>
        </authorList>
    </citation>
    <scope>NUCLEOTIDE SEQUENCE [LARGE SCALE GENOMIC DNA]</scope>
    <source>
        <strain evidence="1">MRouAeg1</strain>
        <tissue evidence="1">Muscle</tissue>
    </source>
</reference>
<organism evidence="1 2">
    <name type="scientific">Rousettus aegyptiacus</name>
    <name type="common">Egyptian fruit bat</name>
    <name type="synonym">Pteropus aegyptiacus</name>
    <dbReference type="NCBI Taxonomy" id="9407"/>
    <lineage>
        <taxon>Eukaryota</taxon>
        <taxon>Metazoa</taxon>
        <taxon>Chordata</taxon>
        <taxon>Craniata</taxon>
        <taxon>Vertebrata</taxon>
        <taxon>Euteleostomi</taxon>
        <taxon>Mammalia</taxon>
        <taxon>Eutheria</taxon>
        <taxon>Laurasiatheria</taxon>
        <taxon>Chiroptera</taxon>
        <taxon>Yinpterochiroptera</taxon>
        <taxon>Pteropodoidea</taxon>
        <taxon>Pteropodidae</taxon>
        <taxon>Rousettinae</taxon>
        <taxon>Rousettus</taxon>
    </lineage>
</organism>
<accession>A0A7J8IL68</accession>
<dbReference type="EMBL" id="JACASE010000003">
    <property type="protein sequence ID" value="KAF6485396.1"/>
    <property type="molecule type" value="Genomic_DNA"/>
</dbReference>
<dbReference type="Proteomes" id="UP000593571">
    <property type="component" value="Unassembled WGS sequence"/>
</dbReference>
<gene>
    <name evidence="1" type="ORF">HJG63_010613</name>
</gene>
<dbReference type="AlphaFoldDB" id="A0A7J8IL68"/>
<sequence length="123" mass="13441">MKERSYGGENEVKSVHVHLPWPYPTSWDTPFPLLAPLPSLVVGAMQLLVLTSVPADPSLCLAPIPSSFLCYSQCGGVSKLFTHTESRMTDIITPSASSFPLSQRCWPSFNFKTGERNSLGGKI</sequence>
<comment type="caution">
    <text evidence="1">The sequence shown here is derived from an EMBL/GenBank/DDBJ whole genome shotgun (WGS) entry which is preliminary data.</text>
</comment>
<protein>
    <submittedName>
        <fullName evidence="1">Uncharacterized protein</fullName>
    </submittedName>
</protein>
<name>A0A7J8IL68_ROUAE</name>
<evidence type="ECO:0000313" key="1">
    <source>
        <dbReference type="EMBL" id="KAF6485396.1"/>
    </source>
</evidence>
<proteinExistence type="predicted"/>
<keyword evidence="2" id="KW-1185">Reference proteome</keyword>